<evidence type="ECO:0000256" key="12">
    <source>
        <dbReference type="SAM" id="MobiDB-lite"/>
    </source>
</evidence>
<evidence type="ECO:0000256" key="10">
    <source>
        <dbReference type="ARBA" id="ARBA00023319"/>
    </source>
</evidence>
<dbReference type="GO" id="GO:0005886">
    <property type="term" value="C:plasma membrane"/>
    <property type="evidence" value="ECO:0007669"/>
    <property type="project" value="TreeGrafter"/>
</dbReference>
<dbReference type="SUPFAM" id="SSF48726">
    <property type="entry name" value="Immunoglobulin"/>
    <property type="match status" value="3"/>
</dbReference>
<evidence type="ECO:0000256" key="11">
    <source>
        <dbReference type="ARBA" id="ARBA00038361"/>
    </source>
</evidence>
<protein>
    <recommendedName>
        <fullName evidence="14">Ig-like domain-containing protein</fullName>
    </recommendedName>
</protein>
<dbReference type="InterPro" id="IPR013106">
    <property type="entry name" value="Ig_V-set"/>
</dbReference>
<evidence type="ECO:0000256" key="4">
    <source>
        <dbReference type="ARBA" id="ARBA00022734"/>
    </source>
</evidence>
<dbReference type="PROSITE" id="PS50835">
    <property type="entry name" value="IG_LIKE"/>
    <property type="match status" value="2"/>
</dbReference>
<dbReference type="GO" id="GO:0033691">
    <property type="term" value="F:sialic acid binding"/>
    <property type="evidence" value="ECO:0007669"/>
    <property type="project" value="TreeGrafter"/>
</dbReference>
<dbReference type="InterPro" id="IPR003598">
    <property type="entry name" value="Ig_sub2"/>
</dbReference>
<keyword evidence="7" id="KW-0472">Membrane</keyword>
<name>A0A8C9E5I0_PHOSS</name>
<evidence type="ECO:0000313" key="15">
    <source>
        <dbReference type="Ensembl" id="ENSPSNP00000020969.1"/>
    </source>
</evidence>
<dbReference type="GO" id="GO:0007155">
    <property type="term" value="P:cell adhesion"/>
    <property type="evidence" value="ECO:0007669"/>
    <property type="project" value="UniProtKB-KW"/>
</dbReference>
<dbReference type="PANTHER" id="PTHR12035:SF123">
    <property type="entry name" value="IG-LIKE DOMAIN-CONTAINING PROTEIN"/>
    <property type="match status" value="1"/>
</dbReference>
<feature type="chain" id="PRO_5034763349" description="Ig-like domain-containing protein" evidence="13">
    <location>
        <begin position="16"/>
        <end position="465"/>
    </location>
</feature>
<dbReference type="AlphaFoldDB" id="A0A8C9E5I0"/>
<reference evidence="15" key="2">
    <citation type="submission" date="2025-08" db="UniProtKB">
        <authorList>
            <consortium name="Ensembl"/>
        </authorList>
    </citation>
    <scope>IDENTIFICATION</scope>
</reference>
<comment type="subcellular location">
    <subcellularLocation>
        <location evidence="1">Membrane</location>
        <topology evidence="1">Single-pass type I membrane protein</topology>
    </subcellularLocation>
</comment>
<dbReference type="SMART" id="SM00409">
    <property type="entry name" value="IG"/>
    <property type="match status" value="3"/>
</dbReference>
<sequence length="465" mass="50699">MLPLLLSLLWAGGWAAGRGVGRAGAAADPRFPAGSLAWDSEYRLEVQDSVTVQEGLCVRVPCFFHSPRDYWDDSVPAFGYWFQEGARTHQDRPVATNDPDREVLTDTQGRFHLLGDPRTYSCSLDIRDARQGDTGTYFFRVERGSTVKYSYLENKLHLHVTALTQTPDIHIQGTLESGLPRNITCAVPWACERGTPHTFSWTGVALTSLHPKSPHSSVLTVTLGPQDHGTNLTCRVTFPGAGVSADRTIRLNVSYAPQNLDIRVFRENSTVPEILGNATSLRVVEGQSLRLVCVVDSNPPTSISWARGCLTVSPSQPLDPGVLELPHVVSGDRGELTCQAQHPRGSLRVSLNLVVQGEYRQGCLSSELGWKAGLRCGLTGASLVVQWLRLHASNAEDVGLIPGRRTKIPYGKQRSQNKNNGVNLHLSSTFLSLFVLQVSPLPSPKSLGSRERAPGPWSSRCSGGP</sequence>
<evidence type="ECO:0000313" key="16">
    <source>
        <dbReference type="Proteomes" id="UP000694554"/>
    </source>
</evidence>
<comment type="similarity">
    <text evidence="11">Belongs to the immunoglobulin superfamily. SIGLEC (sialic acid binding Ig-like lectin) family.</text>
</comment>
<evidence type="ECO:0000256" key="3">
    <source>
        <dbReference type="ARBA" id="ARBA00022729"/>
    </source>
</evidence>
<dbReference type="PANTHER" id="PTHR12035">
    <property type="entry name" value="SIALIC ACID BINDING IMMUNOGLOBULIN-LIKE LECTIN"/>
    <property type="match status" value="1"/>
</dbReference>
<dbReference type="GeneTree" id="ENSGT01150000286907"/>
<feature type="domain" description="Ig-like" evidence="14">
    <location>
        <begin position="167"/>
        <end position="250"/>
    </location>
</feature>
<reference evidence="15" key="1">
    <citation type="submission" date="2019-08" db="EMBL/GenBank/DDBJ databases">
        <title>Phocoena sinus (Vaquita) genome, mPhoSin1, primary haplotype.</title>
        <authorList>
            <person name="Morin P."/>
            <person name="Mountcastle J."/>
            <person name="Fungtammasan C."/>
            <person name="Rhie A."/>
            <person name="Rojas-Bracho L."/>
            <person name="Smith C.R."/>
            <person name="Taylor B.L."/>
            <person name="Gulland F.M.D."/>
            <person name="Musser W."/>
            <person name="Houck M."/>
            <person name="Haase B."/>
            <person name="Paez S."/>
            <person name="Howe K."/>
            <person name="Torrance J."/>
            <person name="Formenti G."/>
            <person name="Phillippy A."/>
            <person name="Ryder O."/>
            <person name="Jarvis E.D."/>
            <person name="Fedrigo O."/>
        </authorList>
    </citation>
    <scope>NUCLEOTIDE SEQUENCE [LARGE SCALE GENOMIC DNA]</scope>
</reference>
<dbReference type="InterPro" id="IPR007110">
    <property type="entry name" value="Ig-like_dom"/>
</dbReference>
<dbReference type="SMART" id="SM00408">
    <property type="entry name" value="IGc2"/>
    <property type="match status" value="1"/>
</dbReference>
<feature type="signal peptide" evidence="13">
    <location>
        <begin position="1"/>
        <end position="15"/>
    </location>
</feature>
<evidence type="ECO:0000259" key="14">
    <source>
        <dbReference type="PROSITE" id="PS50835"/>
    </source>
</evidence>
<evidence type="ECO:0000256" key="13">
    <source>
        <dbReference type="SAM" id="SignalP"/>
    </source>
</evidence>
<evidence type="ECO:0000256" key="7">
    <source>
        <dbReference type="ARBA" id="ARBA00023136"/>
    </source>
</evidence>
<feature type="domain" description="Ig-like" evidence="14">
    <location>
        <begin position="272"/>
        <end position="350"/>
    </location>
</feature>
<keyword evidence="2" id="KW-0812">Transmembrane</keyword>
<gene>
    <name evidence="15" type="primary">LOC116743809</name>
</gene>
<dbReference type="Pfam" id="PF07686">
    <property type="entry name" value="V-set"/>
    <property type="match status" value="1"/>
</dbReference>
<dbReference type="Ensembl" id="ENSPSNT00000023616.1">
    <property type="protein sequence ID" value="ENSPSNP00000020969.1"/>
    <property type="gene ID" value="ENSPSNG00000015112.1"/>
</dbReference>
<keyword evidence="4" id="KW-0430">Lectin</keyword>
<dbReference type="Gene3D" id="2.60.40.10">
    <property type="entry name" value="Immunoglobulins"/>
    <property type="match status" value="3"/>
</dbReference>
<keyword evidence="10" id="KW-0393">Immunoglobulin domain</keyword>
<keyword evidence="8" id="KW-1015">Disulfide bond</keyword>
<dbReference type="InterPro" id="IPR051036">
    <property type="entry name" value="SIGLEC"/>
</dbReference>
<evidence type="ECO:0000256" key="8">
    <source>
        <dbReference type="ARBA" id="ARBA00023157"/>
    </source>
</evidence>
<dbReference type="InterPro" id="IPR003599">
    <property type="entry name" value="Ig_sub"/>
</dbReference>
<evidence type="ECO:0000256" key="2">
    <source>
        <dbReference type="ARBA" id="ARBA00022692"/>
    </source>
</evidence>
<keyword evidence="3 13" id="KW-0732">Signal</keyword>
<dbReference type="GO" id="GO:0030246">
    <property type="term" value="F:carbohydrate binding"/>
    <property type="evidence" value="ECO:0007669"/>
    <property type="project" value="UniProtKB-KW"/>
</dbReference>
<keyword evidence="5" id="KW-0130">Cell adhesion</keyword>
<dbReference type="Proteomes" id="UP000694554">
    <property type="component" value="Chromosome 19"/>
</dbReference>
<keyword evidence="16" id="KW-1185">Reference proteome</keyword>
<keyword evidence="9" id="KW-0325">Glycoprotein</keyword>
<evidence type="ECO:0000256" key="6">
    <source>
        <dbReference type="ARBA" id="ARBA00022989"/>
    </source>
</evidence>
<accession>A0A8C9E5I0</accession>
<evidence type="ECO:0000256" key="1">
    <source>
        <dbReference type="ARBA" id="ARBA00004479"/>
    </source>
</evidence>
<organism evidence="15 16">
    <name type="scientific">Phocoena sinus</name>
    <name type="common">Vaquita</name>
    <dbReference type="NCBI Taxonomy" id="42100"/>
    <lineage>
        <taxon>Eukaryota</taxon>
        <taxon>Metazoa</taxon>
        <taxon>Chordata</taxon>
        <taxon>Craniata</taxon>
        <taxon>Vertebrata</taxon>
        <taxon>Euteleostomi</taxon>
        <taxon>Mammalia</taxon>
        <taxon>Eutheria</taxon>
        <taxon>Laurasiatheria</taxon>
        <taxon>Artiodactyla</taxon>
        <taxon>Whippomorpha</taxon>
        <taxon>Cetacea</taxon>
        <taxon>Odontoceti</taxon>
        <taxon>Phocoenidae</taxon>
        <taxon>Phocoena</taxon>
    </lineage>
</organism>
<evidence type="ECO:0000256" key="5">
    <source>
        <dbReference type="ARBA" id="ARBA00022889"/>
    </source>
</evidence>
<reference evidence="15" key="3">
    <citation type="submission" date="2025-09" db="UniProtKB">
        <authorList>
            <consortium name="Ensembl"/>
        </authorList>
    </citation>
    <scope>IDENTIFICATION</scope>
</reference>
<feature type="region of interest" description="Disordered" evidence="12">
    <location>
        <begin position="442"/>
        <end position="465"/>
    </location>
</feature>
<evidence type="ECO:0000256" key="9">
    <source>
        <dbReference type="ARBA" id="ARBA00023180"/>
    </source>
</evidence>
<dbReference type="InterPro" id="IPR013783">
    <property type="entry name" value="Ig-like_fold"/>
</dbReference>
<dbReference type="InterPro" id="IPR036179">
    <property type="entry name" value="Ig-like_dom_sf"/>
</dbReference>
<keyword evidence="6" id="KW-1133">Transmembrane helix</keyword>
<proteinExistence type="inferred from homology"/>
<dbReference type="FunFam" id="2.60.40.10:FF:000829">
    <property type="entry name" value="Sialic acid-binding Ig-like lectin 8"/>
    <property type="match status" value="1"/>
</dbReference>
<dbReference type="Pfam" id="PF13895">
    <property type="entry name" value="Ig_2"/>
    <property type="match status" value="1"/>
</dbReference>